<dbReference type="AlphaFoldDB" id="A0A6J6SNP7"/>
<gene>
    <name evidence="2" type="ORF">UFOPK2786_00516</name>
</gene>
<proteinExistence type="predicted"/>
<evidence type="ECO:0000256" key="1">
    <source>
        <dbReference type="SAM" id="MobiDB-lite"/>
    </source>
</evidence>
<feature type="region of interest" description="Disordered" evidence="1">
    <location>
        <begin position="168"/>
        <end position="208"/>
    </location>
</feature>
<sequence length="234" mass="25721">MAGECLRVVARAKSLVDGNGHRARRPQVNELVGITARLLDVLQVVFTETAQCCLCRRGIPRSIRVNPDTPHPAPQRGVESIAHARDPRFVIRQRAANLHLDGAAAVIIDGAPREEGGVSRRYRRDNRVDVHRRPLAGRPRPEGRLNGAVEPTRCGHIAVVVEGRELPPAGRPLDEQALTDVDPAKRSAQAHGERHRGVEHDPQGSIAHGRARSLTAGLYGRFGNWPKLGWRFSL</sequence>
<organism evidence="2">
    <name type="scientific">freshwater metagenome</name>
    <dbReference type="NCBI Taxonomy" id="449393"/>
    <lineage>
        <taxon>unclassified sequences</taxon>
        <taxon>metagenomes</taxon>
        <taxon>ecological metagenomes</taxon>
    </lineage>
</organism>
<feature type="compositionally biased region" description="Basic and acidic residues" evidence="1">
    <location>
        <begin position="191"/>
        <end position="202"/>
    </location>
</feature>
<reference evidence="2" key="1">
    <citation type="submission" date="2020-05" db="EMBL/GenBank/DDBJ databases">
        <authorList>
            <person name="Chiriac C."/>
            <person name="Salcher M."/>
            <person name="Ghai R."/>
            <person name="Kavagutti S V."/>
        </authorList>
    </citation>
    <scope>NUCLEOTIDE SEQUENCE</scope>
</reference>
<name>A0A6J6SNP7_9ZZZZ</name>
<dbReference type="EMBL" id="CAEZYW010000056">
    <property type="protein sequence ID" value="CAB4736424.1"/>
    <property type="molecule type" value="Genomic_DNA"/>
</dbReference>
<accession>A0A6J6SNP7</accession>
<protein>
    <submittedName>
        <fullName evidence="2">Unannotated protein</fullName>
    </submittedName>
</protein>
<evidence type="ECO:0000313" key="2">
    <source>
        <dbReference type="EMBL" id="CAB4736424.1"/>
    </source>
</evidence>